<evidence type="ECO:0000259" key="8">
    <source>
        <dbReference type="Pfam" id="PF00534"/>
    </source>
</evidence>
<dbReference type="InterPro" id="IPR011835">
    <property type="entry name" value="GS/SS"/>
</dbReference>
<keyword evidence="4 7" id="KW-0328">Glycosyltransferase</keyword>
<proteinExistence type="inferred from homology"/>
<keyword evidence="5 7" id="KW-0808">Transferase</keyword>
<comment type="catalytic activity">
    <reaction evidence="1 7">
        <text>[(1-&gt;4)-alpha-D-glucosyl](n) + ADP-alpha-D-glucose = [(1-&gt;4)-alpha-D-glucosyl](n+1) + ADP + H(+)</text>
        <dbReference type="Rhea" id="RHEA:18189"/>
        <dbReference type="Rhea" id="RHEA-COMP:9584"/>
        <dbReference type="Rhea" id="RHEA-COMP:9587"/>
        <dbReference type="ChEBI" id="CHEBI:15378"/>
        <dbReference type="ChEBI" id="CHEBI:15444"/>
        <dbReference type="ChEBI" id="CHEBI:57498"/>
        <dbReference type="ChEBI" id="CHEBI:456216"/>
        <dbReference type="EC" id="2.4.1.21"/>
    </reaction>
</comment>
<evidence type="ECO:0000256" key="7">
    <source>
        <dbReference type="HAMAP-Rule" id="MF_00484"/>
    </source>
</evidence>
<dbReference type="Proteomes" id="UP001597541">
    <property type="component" value="Unassembled WGS sequence"/>
</dbReference>
<feature type="domain" description="Glycosyl transferase family 1" evidence="8">
    <location>
        <begin position="288"/>
        <end position="435"/>
    </location>
</feature>
<dbReference type="InterPro" id="IPR013534">
    <property type="entry name" value="Starch_synth_cat_dom"/>
</dbReference>
<dbReference type="PANTHER" id="PTHR45825">
    <property type="entry name" value="GRANULE-BOUND STARCH SYNTHASE 1, CHLOROPLASTIC/AMYLOPLASTIC"/>
    <property type="match status" value="1"/>
</dbReference>
<evidence type="ECO:0000256" key="3">
    <source>
        <dbReference type="ARBA" id="ARBA00010281"/>
    </source>
</evidence>
<comment type="caution">
    <text evidence="10">The sequence shown here is derived from an EMBL/GenBank/DDBJ whole genome shotgun (WGS) entry which is preliminary data.</text>
</comment>
<sequence length="477" mass="53779">MKVLFVASEAVPFVKTGGLADVAGSLPKALNAQGADVRVILPKYGDISEKLREEMYTVQSFSVYVNWRQQYCGIEEAEHDGVTYYFVDNQYYFNRQGLYGFGDEAERYAFFCRGVLEALPKLGFQPDVIHCHDWQAALIPVFLEANYRQYEFYKDIRTMFTIHNLKYQGVFGREVLGDILTLNEEHYHPGALEFNGAVSFMKGGIGYSNVITTVSPTYAEEIQTPYFGEGLDGLLRQRSGELYGILNGIDYDQYDPMTDPHLTATYRGALTKKRLNKTALQARLGLPVDGDVPVISLVTRLVEQKGLDLIHRVLEEILELDVQLVVLGTGQPYYEALFREAAAKHPEKLSSNLFFSEELARNIYAASDLFLMPSLFEPCGIGQLIAMRYRTVPVVRETGGLKDTVQAYNPETGTGTGFTFHDYNAHEMLYAIQRAVRAFGDKDTWNALNANIGKTDFSWKQSAKQYLQLYKQTAAGK</sequence>
<dbReference type="EMBL" id="JBHUME010000011">
    <property type="protein sequence ID" value="MFD2614206.1"/>
    <property type="molecule type" value="Genomic_DNA"/>
</dbReference>
<evidence type="ECO:0000256" key="4">
    <source>
        <dbReference type="ARBA" id="ARBA00022676"/>
    </source>
</evidence>
<comment type="similarity">
    <text evidence="3 7">Belongs to the glycosyltransferase 1 family. Bacterial/plant glycogen synthase subfamily.</text>
</comment>
<keyword evidence="6 7" id="KW-0320">Glycogen biosynthesis</keyword>
<dbReference type="GO" id="GO:0009011">
    <property type="term" value="F:alpha-1,4-glucan glucosyltransferase (ADP-glucose donor) activity"/>
    <property type="evidence" value="ECO:0007669"/>
    <property type="project" value="UniProtKB-EC"/>
</dbReference>
<dbReference type="PANTHER" id="PTHR45825:SF11">
    <property type="entry name" value="ALPHA AMYLASE DOMAIN-CONTAINING PROTEIN"/>
    <property type="match status" value="1"/>
</dbReference>
<reference evidence="11" key="1">
    <citation type="journal article" date="2019" name="Int. J. Syst. Evol. Microbiol.">
        <title>The Global Catalogue of Microorganisms (GCM) 10K type strain sequencing project: providing services to taxonomists for standard genome sequencing and annotation.</title>
        <authorList>
            <consortium name="The Broad Institute Genomics Platform"/>
            <consortium name="The Broad Institute Genome Sequencing Center for Infectious Disease"/>
            <person name="Wu L."/>
            <person name="Ma J."/>
        </authorList>
    </citation>
    <scope>NUCLEOTIDE SEQUENCE [LARGE SCALE GENOMIC DNA]</scope>
    <source>
        <strain evidence="11">KCTC 3950</strain>
    </source>
</reference>
<evidence type="ECO:0000256" key="2">
    <source>
        <dbReference type="ARBA" id="ARBA00002764"/>
    </source>
</evidence>
<dbReference type="HAMAP" id="MF_00484">
    <property type="entry name" value="Glycogen_synth"/>
    <property type="match status" value="1"/>
</dbReference>
<dbReference type="SUPFAM" id="SSF53756">
    <property type="entry name" value="UDP-Glycosyltransferase/glycogen phosphorylase"/>
    <property type="match status" value="1"/>
</dbReference>
<dbReference type="CDD" id="cd03791">
    <property type="entry name" value="GT5_Glycogen_synthase_DULL1-like"/>
    <property type="match status" value="1"/>
</dbReference>
<comment type="pathway">
    <text evidence="7">Glycan biosynthesis; glycogen biosynthesis.</text>
</comment>
<accession>A0ABW5PHE2</accession>
<feature type="binding site" evidence="7">
    <location>
        <position position="15"/>
    </location>
    <ligand>
        <name>ADP-alpha-D-glucose</name>
        <dbReference type="ChEBI" id="CHEBI:57498"/>
    </ligand>
</feature>
<dbReference type="NCBIfam" id="NF001898">
    <property type="entry name" value="PRK00654.1-1"/>
    <property type="match status" value="1"/>
</dbReference>
<protein>
    <recommendedName>
        <fullName evidence="7">Glycogen synthase</fullName>
        <ecNumber evidence="7">2.4.1.21</ecNumber>
    </recommendedName>
    <alternativeName>
        <fullName evidence="7">Starch [bacterial glycogen] synthase</fullName>
    </alternativeName>
</protein>
<name>A0ABW5PHE2_9BACL</name>
<dbReference type="RefSeq" id="WP_377604817.1">
    <property type="nucleotide sequence ID" value="NZ_JBHUME010000011.1"/>
</dbReference>
<evidence type="ECO:0000313" key="10">
    <source>
        <dbReference type="EMBL" id="MFD2614206.1"/>
    </source>
</evidence>
<keyword evidence="11" id="KW-1185">Reference proteome</keyword>
<dbReference type="InterPro" id="IPR001296">
    <property type="entry name" value="Glyco_trans_1"/>
</dbReference>
<organism evidence="10 11">
    <name type="scientific">Paenibacillus gansuensis</name>
    <dbReference type="NCBI Taxonomy" id="306542"/>
    <lineage>
        <taxon>Bacteria</taxon>
        <taxon>Bacillati</taxon>
        <taxon>Bacillota</taxon>
        <taxon>Bacilli</taxon>
        <taxon>Bacillales</taxon>
        <taxon>Paenibacillaceae</taxon>
        <taxon>Paenibacillus</taxon>
    </lineage>
</organism>
<evidence type="ECO:0000256" key="6">
    <source>
        <dbReference type="ARBA" id="ARBA00023056"/>
    </source>
</evidence>
<feature type="domain" description="Starch synthase catalytic" evidence="9">
    <location>
        <begin position="2"/>
        <end position="237"/>
    </location>
</feature>
<dbReference type="Gene3D" id="3.40.50.2000">
    <property type="entry name" value="Glycogen Phosphorylase B"/>
    <property type="match status" value="2"/>
</dbReference>
<comment type="function">
    <text evidence="2 7">Synthesizes alpha-1,4-glucan chains using ADP-glucose.</text>
</comment>
<gene>
    <name evidence="7 10" type="primary">glgA</name>
    <name evidence="10" type="ORF">ACFSUF_17495</name>
</gene>
<dbReference type="EC" id="2.4.1.21" evidence="7"/>
<dbReference type="NCBIfam" id="TIGR02095">
    <property type="entry name" value="glgA"/>
    <property type="match status" value="1"/>
</dbReference>
<dbReference type="Pfam" id="PF08323">
    <property type="entry name" value="Glyco_transf_5"/>
    <property type="match status" value="1"/>
</dbReference>
<evidence type="ECO:0000259" key="9">
    <source>
        <dbReference type="Pfam" id="PF08323"/>
    </source>
</evidence>
<dbReference type="NCBIfam" id="NF001899">
    <property type="entry name" value="PRK00654.1-2"/>
    <property type="match status" value="1"/>
</dbReference>
<evidence type="ECO:0000256" key="5">
    <source>
        <dbReference type="ARBA" id="ARBA00022679"/>
    </source>
</evidence>
<evidence type="ECO:0000313" key="11">
    <source>
        <dbReference type="Proteomes" id="UP001597541"/>
    </source>
</evidence>
<dbReference type="Pfam" id="PF00534">
    <property type="entry name" value="Glycos_transf_1"/>
    <property type="match status" value="1"/>
</dbReference>
<evidence type="ECO:0000256" key="1">
    <source>
        <dbReference type="ARBA" id="ARBA00001478"/>
    </source>
</evidence>